<dbReference type="PANTHER" id="PTHR13304">
    <property type="entry name" value="GLYCOSYLPHOSPHATIDYLINOSITOL ANCHOR ATTACHMENT 1 PROTEIN"/>
    <property type="match status" value="1"/>
</dbReference>
<dbReference type="GO" id="GO:0016255">
    <property type="term" value="P:attachment of GPI anchor to protein"/>
    <property type="evidence" value="ECO:0007669"/>
    <property type="project" value="TreeGrafter"/>
</dbReference>
<name>A0A0L0HU07_SPIPD</name>
<keyword evidence="1" id="KW-0812">Transmembrane</keyword>
<keyword evidence="1" id="KW-1133">Transmembrane helix</keyword>
<dbReference type="Proteomes" id="UP000053201">
    <property type="component" value="Unassembled WGS sequence"/>
</dbReference>
<evidence type="ECO:0008006" key="4">
    <source>
        <dbReference type="Google" id="ProtNLM"/>
    </source>
</evidence>
<dbReference type="EMBL" id="KQ257450">
    <property type="protein sequence ID" value="KND04400.1"/>
    <property type="molecule type" value="Genomic_DNA"/>
</dbReference>
<feature type="transmembrane region" description="Helical" evidence="1">
    <location>
        <begin position="552"/>
        <end position="571"/>
    </location>
</feature>
<dbReference type="GeneID" id="27683879"/>
<dbReference type="VEuPathDB" id="FungiDB:SPPG_00131"/>
<dbReference type="Pfam" id="PF04114">
    <property type="entry name" value="Gaa1"/>
    <property type="match status" value="1"/>
</dbReference>
<feature type="transmembrane region" description="Helical" evidence="1">
    <location>
        <begin position="420"/>
        <end position="442"/>
    </location>
</feature>
<evidence type="ECO:0000313" key="3">
    <source>
        <dbReference type="Proteomes" id="UP000053201"/>
    </source>
</evidence>
<dbReference type="GO" id="GO:0042765">
    <property type="term" value="C:GPI-anchor transamidase complex"/>
    <property type="evidence" value="ECO:0007669"/>
    <property type="project" value="InterPro"/>
</dbReference>
<dbReference type="eggNOG" id="KOG3566">
    <property type="taxonomic scope" value="Eukaryota"/>
</dbReference>
<evidence type="ECO:0000256" key="1">
    <source>
        <dbReference type="SAM" id="Phobius"/>
    </source>
</evidence>
<evidence type="ECO:0000313" key="2">
    <source>
        <dbReference type="EMBL" id="KND04400.1"/>
    </source>
</evidence>
<keyword evidence="3" id="KW-1185">Reference proteome</keyword>
<dbReference type="OrthoDB" id="445301at2759"/>
<sequence length="671" mass="73842">MTHSTWSQLSSQARGGPAKGTEMLRFKRSATAAAPSPPKLAKELRRIHFRRVVGYYLQKVISSSSWIFYVVGLLWLLLLPRDEFHHVAKVDENALLPGQTSKYFGDLDLWVATSYRDQIRTMGDPSKNVSGHAEFLEQEFRSFGLDASTQNFLHARHDEIVSGANSYAVFRAPRGDGTEAIVISAPWLLENGAVNAEGVSYVLAFAKFVTRFSHWAKDFIFLVTHPSPIGTQAWLEAYHGVQSDLSSWLQYDPLDRHGGVIHEAINLEFDGNGAYSAVGILVDGLNGLLPNADLVTTVVRCAQYEGLPVGIHNVVSPNKFDDNWSSYFHKADIILEYMKSQALGVPTASHALYARYHIEAMTVRGLHDVKGTQYPITGHQIGRAIESALRSLNNLLERLHHAYWFYIMPTAQSFIPLSVYIPPVILLSVTLVIESLVMWWASGDLHQSPPARPNLIEGTEVANHPADISAFNIRIRPLFLPVVTLVLCHAAGAIAFYLAPTVRFMALIGEVNPFNMAAAVVVVTATIYSFMIPTLQRMMEGSGASTRTTAPAWLILKCLGCAELGAALIALSTLNPSLSVFLAIPSVPAFLLARPTESHYRFLLNVAAVTLASPLGLLGIMSLWEGLDVAQGVAGKVVDGWTLYGAWLLPFICYVYWPMNMVANVIIGMEQ</sequence>
<protein>
    <recommendedName>
        <fullName evidence="4">Gaa1-like, GPI transamidase component</fullName>
    </recommendedName>
</protein>
<organism evidence="2 3">
    <name type="scientific">Spizellomyces punctatus (strain DAOM BR117)</name>
    <dbReference type="NCBI Taxonomy" id="645134"/>
    <lineage>
        <taxon>Eukaryota</taxon>
        <taxon>Fungi</taxon>
        <taxon>Fungi incertae sedis</taxon>
        <taxon>Chytridiomycota</taxon>
        <taxon>Chytridiomycota incertae sedis</taxon>
        <taxon>Chytridiomycetes</taxon>
        <taxon>Spizellomycetales</taxon>
        <taxon>Spizellomycetaceae</taxon>
        <taxon>Spizellomyces</taxon>
    </lineage>
</organism>
<feature type="transmembrane region" description="Helical" evidence="1">
    <location>
        <begin position="577"/>
        <end position="593"/>
    </location>
</feature>
<gene>
    <name evidence="2" type="ORF">SPPG_00131</name>
</gene>
<accession>A0A0L0HU07</accession>
<dbReference type="STRING" id="645134.A0A0L0HU07"/>
<dbReference type="PANTHER" id="PTHR13304:SF0">
    <property type="entry name" value="GLYCOSYLPHOSPHATIDYLINOSITOL ANCHOR ATTACHMENT 1 PROTEIN"/>
    <property type="match status" value="1"/>
</dbReference>
<dbReference type="PIRSF" id="PIRSF036762">
    <property type="entry name" value="GAA1"/>
    <property type="match status" value="1"/>
</dbReference>
<feature type="transmembrane region" description="Helical" evidence="1">
    <location>
        <begin position="644"/>
        <end position="667"/>
    </location>
</feature>
<keyword evidence="1" id="KW-0472">Membrane</keyword>
<dbReference type="FunCoup" id="A0A0L0HU07">
    <property type="interactions" value="256"/>
</dbReference>
<dbReference type="OMA" id="MAIALWM"/>
<dbReference type="AlphaFoldDB" id="A0A0L0HU07"/>
<proteinExistence type="predicted"/>
<feature type="transmembrane region" description="Helical" evidence="1">
    <location>
        <begin position="602"/>
        <end position="624"/>
    </location>
</feature>
<dbReference type="InterPro" id="IPR007246">
    <property type="entry name" value="Gaa1"/>
</dbReference>
<dbReference type="InParanoid" id="A0A0L0HU07"/>
<reference evidence="2 3" key="1">
    <citation type="submission" date="2009-08" db="EMBL/GenBank/DDBJ databases">
        <title>The Genome Sequence of Spizellomyces punctatus strain DAOM BR117.</title>
        <authorList>
            <consortium name="The Broad Institute Genome Sequencing Platform"/>
            <person name="Russ C."/>
            <person name="Cuomo C."/>
            <person name="Shea T."/>
            <person name="Young S.K."/>
            <person name="Zeng Q."/>
            <person name="Koehrsen M."/>
            <person name="Haas B."/>
            <person name="Borodovsky M."/>
            <person name="Guigo R."/>
            <person name="Alvarado L."/>
            <person name="Berlin A."/>
            <person name="Bochicchio J."/>
            <person name="Borenstein D."/>
            <person name="Chapman S."/>
            <person name="Chen Z."/>
            <person name="Engels R."/>
            <person name="Freedman E."/>
            <person name="Gellesch M."/>
            <person name="Goldberg J."/>
            <person name="Griggs A."/>
            <person name="Gujja S."/>
            <person name="Heiman D."/>
            <person name="Hepburn T."/>
            <person name="Howarth C."/>
            <person name="Jen D."/>
            <person name="Larson L."/>
            <person name="Lewis B."/>
            <person name="Mehta T."/>
            <person name="Park D."/>
            <person name="Pearson M."/>
            <person name="Roberts A."/>
            <person name="Saif S."/>
            <person name="Shenoy N."/>
            <person name="Sisk P."/>
            <person name="Stolte C."/>
            <person name="Sykes S."/>
            <person name="Thomson T."/>
            <person name="Walk T."/>
            <person name="White J."/>
            <person name="Yandava C."/>
            <person name="Burger G."/>
            <person name="Gray M.W."/>
            <person name="Holland P.W.H."/>
            <person name="King N."/>
            <person name="Lang F.B.F."/>
            <person name="Roger A.J."/>
            <person name="Ruiz-Trillo I."/>
            <person name="Lander E."/>
            <person name="Nusbaum C."/>
        </authorList>
    </citation>
    <scope>NUCLEOTIDE SEQUENCE [LARGE SCALE GENOMIC DNA]</scope>
    <source>
        <strain evidence="2 3">DAOM BR117</strain>
    </source>
</reference>
<dbReference type="RefSeq" id="XP_016612439.1">
    <property type="nucleotide sequence ID" value="XM_016748464.1"/>
</dbReference>
<feature type="transmembrane region" description="Helical" evidence="1">
    <location>
        <begin position="478"/>
        <end position="499"/>
    </location>
</feature>
<feature type="transmembrane region" description="Helical" evidence="1">
    <location>
        <begin position="511"/>
        <end position="531"/>
    </location>
</feature>
<feature type="transmembrane region" description="Helical" evidence="1">
    <location>
        <begin position="55"/>
        <end position="78"/>
    </location>
</feature>